<sequence length="136" mass="15556">MKNSALPTIEKRRRGVRLRRLNGHRGGDLETGSGFARSKGDRFQGIRIVKRRRGETRDGRSCESGGKRSSADGRGRQSYGGGNRHWRKMSRKGFHSTLLILCRDLRPSFPENRRELLSCDPNRIRDSIYELTICVV</sequence>
<comment type="caution">
    <text evidence="2">The sequence shown here is derived from an EMBL/GenBank/DDBJ whole genome shotgun (WGS) entry which is preliminary data.</text>
</comment>
<organism evidence="2 3">
    <name type="scientific">Striga asiatica</name>
    <name type="common">Asiatic witchweed</name>
    <name type="synonym">Buchnera asiatica</name>
    <dbReference type="NCBI Taxonomy" id="4170"/>
    <lineage>
        <taxon>Eukaryota</taxon>
        <taxon>Viridiplantae</taxon>
        <taxon>Streptophyta</taxon>
        <taxon>Embryophyta</taxon>
        <taxon>Tracheophyta</taxon>
        <taxon>Spermatophyta</taxon>
        <taxon>Magnoliopsida</taxon>
        <taxon>eudicotyledons</taxon>
        <taxon>Gunneridae</taxon>
        <taxon>Pentapetalae</taxon>
        <taxon>asterids</taxon>
        <taxon>lamiids</taxon>
        <taxon>Lamiales</taxon>
        <taxon>Orobanchaceae</taxon>
        <taxon>Buchnereae</taxon>
        <taxon>Striga</taxon>
    </lineage>
</organism>
<dbReference type="AlphaFoldDB" id="A0A5A7P825"/>
<feature type="compositionally biased region" description="Basic and acidic residues" evidence="1">
    <location>
        <begin position="55"/>
        <end position="75"/>
    </location>
</feature>
<proteinExistence type="predicted"/>
<dbReference type="EMBL" id="BKCP01002891">
    <property type="protein sequence ID" value="GER28638.1"/>
    <property type="molecule type" value="Genomic_DNA"/>
</dbReference>
<gene>
    <name evidence="2" type="ORF">STAS_04439</name>
</gene>
<keyword evidence="3" id="KW-1185">Reference proteome</keyword>
<keyword evidence="2" id="KW-0808">Transferase</keyword>
<dbReference type="GO" id="GO:0016301">
    <property type="term" value="F:kinase activity"/>
    <property type="evidence" value="ECO:0007669"/>
    <property type="project" value="UniProtKB-KW"/>
</dbReference>
<evidence type="ECO:0000256" key="1">
    <source>
        <dbReference type="SAM" id="MobiDB-lite"/>
    </source>
</evidence>
<name>A0A5A7P825_STRAF</name>
<evidence type="ECO:0000313" key="3">
    <source>
        <dbReference type="Proteomes" id="UP000325081"/>
    </source>
</evidence>
<feature type="compositionally biased region" description="Basic residues" evidence="1">
    <location>
        <begin position="11"/>
        <end position="23"/>
    </location>
</feature>
<protein>
    <submittedName>
        <fullName evidence="2">Phosphatidylinositol-4-phosphate 5-kinase 2</fullName>
    </submittedName>
</protein>
<keyword evidence="2" id="KW-0418">Kinase</keyword>
<reference evidence="3" key="1">
    <citation type="journal article" date="2019" name="Curr. Biol.">
        <title>Genome Sequence of Striga asiatica Provides Insight into the Evolution of Plant Parasitism.</title>
        <authorList>
            <person name="Yoshida S."/>
            <person name="Kim S."/>
            <person name="Wafula E.K."/>
            <person name="Tanskanen J."/>
            <person name="Kim Y.M."/>
            <person name="Honaas L."/>
            <person name="Yang Z."/>
            <person name="Spallek T."/>
            <person name="Conn C.E."/>
            <person name="Ichihashi Y."/>
            <person name="Cheong K."/>
            <person name="Cui S."/>
            <person name="Der J.P."/>
            <person name="Gundlach H."/>
            <person name="Jiao Y."/>
            <person name="Hori C."/>
            <person name="Ishida J.K."/>
            <person name="Kasahara H."/>
            <person name="Kiba T."/>
            <person name="Kim M.S."/>
            <person name="Koo N."/>
            <person name="Laohavisit A."/>
            <person name="Lee Y.H."/>
            <person name="Lumba S."/>
            <person name="McCourt P."/>
            <person name="Mortimer J.C."/>
            <person name="Mutuku J.M."/>
            <person name="Nomura T."/>
            <person name="Sasaki-Sekimoto Y."/>
            <person name="Seto Y."/>
            <person name="Wang Y."/>
            <person name="Wakatake T."/>
            <person name="Sakakibara H."/>
            <person name="Demura T."/>
            <person name="Yamaguchi S."/>
            <person name="Yoneyama K."/>
            <person name="Manabe R.I."/>
            <person name="Nelson D.C."/>
            <person name="Schulman A.H."/>
            <person name="Timko M.P."/>
            <person name="dePamphilis C.W."/>
            <person name="Choi D."/>
            <person name="Shirasu K."/>
        </authorList>
    </citation>
    <scope>NUCLEOTIDE SEQUENCE [LARGE SCALE GENOMIC DNA]</scope>
    <source>
        <strain evidence="3">cv. UVA1</strain>
    </source>
</reference>
<feature type="region of interest" description="Disordered" evidence="1">
    <location>
        <begin position="1"/>
        <end position="87"/>
    </location>
</feature>
<dbReference type="Proteomes" id="UP000325081">
    <property type="component" value="Unassembled WGS sequence"/>
</dbReference>
<accession>A0A5A7P825</accession>
<evidence type="ECO:0000313" key="2">
    <source>
        <dbReference type="EMBL" id="GER28638.1"/>
    </source>
</evidence>